<gene>
    <name evidence="1" type="ORF">AArcS_2291</name>
</gene>
<accession>A0A897MTX5</accession>
<reference evidence="1" key="1">
    <citation type="submission" date="2020-11" db="EMBL/GenBank/DDBJ databases">
        <title>Carbohydrate-dependent, anaerobic sulfur respiration: A novel catabolism in halophilic archaea.</title>
        <authorList>
            <person name="Sorokin D.Y."/>
            <person name="Messina E."/>
            <person name="Smedile F."/>
            <person name="La Cono V."/>
            <person name="Hallsworth J.E."/>
            <person name="Yakimov M.M."/>
        </authorList>
    </citation>
    <scope>NUCLEOTIDE SEQUENCE</scope>
    <source>
        <strain evidence="1">AArc-S</strain>
    </source>
</reference>
<dbReference type="Proteomes" id="UP000663586">
    <property type="component" value="Chromosome"/>
</dbReference>
<keyword evidence="2" id="KW-1185">Reference proteome</keyword>
<organism evidence="1 2">
    <name type="scientific">Natranaeroarchaeum sulfidigenes</name>
    <dbReference type="NCBI Taxonomy" id="2784880"/>
    <lineage>
        <taxon>Archaea</taxon>
        <taxon>Methanobacteriati</taxon>
        <taxon>Methanobacteriota</taxon>
        <taxon>Stenosarchaea group</taxon>
        <taxon>Halobacteria</taxon>
        <taxon>Halobacteriales</taxon>
        <taxon>Natronoarchaeaceae</taxon>
        <taxon>Natranaeroarchaeum</taxon>
    </lineage>
</organism>
<evidence type="ECO:0000313" key="2">
    <source>
        <dbReference type="Proteomes" id="UP000663586"/>
    </source>
</evidence>
<dbReference type="SUPFAM" id="SSF47240">
    <property type="entry name" value="Ferritin-like"/>
    <property type="match status" value="1"/>
</dbReference>
<dbReference type="GeneID" id="70685667"/>
<proteinExistence type="predicted"/>
<dbReference type="RefSeq" id="WP_238477537.1">
    <property type="nucleotide sequence ID" value="NZ_CP064786.1"/>
</dbReference>
<protein>
    <submittedName>
        <fullName evidence="1">Ferritin family protein</fullName>
    </submittedName>
</protein>
<dbReference type="EMBL" id="CP064786">
    <property type="protein sequence ID" value="QSG03488.1"/>
    <property type="molecule type" value="Genomic_DNA"/>
</dbReference>
<dbReference type="AlphaFoldDB" id="A0A897MTX5"/>
<dbReference type="InterPro" id="IPR009078">
    <property type="entry name" value="Ferritin-like_SF"/>
</dbReference>
<evidence type="ECO:0000313" key="1">
    <source>
        <dbReference type="EMBL" id="QSG03488.1"/>
    </source>
</evidence>
<sequence length="205" mass="22639">MDGDAFRDRLEREHAEKLDALDSPELLVALAEGNPTPPPLLEAAANSEHAAQRTFEQWAETEQDAAARDAFEDSAQQEQRHYQLVATELPPGYEPADGGPLHAYLRGREETIQRVATGMVGRSLVSLRTHARLIEYFEGERAALFVELRDETEATLHTGVSLLDTLCTGEGWDRAEMAASYVIRVAHEDYVDSLAATEGEESSES</sequence>
<dbReference type="KEGG" id="hara:AArcS_2291"/>
<name>A0A897MTX5_9EURY</name>